<dbReference type="GO" id="GO:0046872">
    <property type="term" value="F:metal ion binding"/>
    <property type="evidence" value="ECO:0007669"/>
    <property type="project" value="UniProtKB-KW"/>
</dbReference>
<dbReference type="Proteomes" id="UP000186720">
    <property type="component" value="Unassembled WGS sequence"/>
</dbReference>
<dbReference type="SUPFAM" id="SSF55031">
    <property type="entry name" value="Bacterial exopeptidase dimerisation domain"/>
    <property type="match status" value="1"/>
</dbReference>
<dbReference type="PANTHER" id="PTHR43808:SF31">
    <property type="entry name" value="N-ACETYL-L-CITRULLINE DEACETYLASE"/>
    <property type="match status" value="1"/>
</dbReference>
<dbReference type="InterPro" id="IPR050072">
    <property type="entry name" value="Peptidase_M20A"/>
</dbReference>
<dbReference type="EMBL" id="MPPL01000001">
    <property type="protein sequence ID" value="OKS89155.1"/>
    <property type="molecule type" value="Genomic_DNA"/>
</dbReference>
<dbReference type="GO" id="GO:0008777">
    <property type="term" value="F:acetylornithine deacetylase activity"/>
    <property type="evidence" value="ECO:0007669"/>
    <property type="project" value="TreeGrafter"/>
</dbReference>
<dbReference type="InterPro" id="IPR011650">
    <property type="entry name" value="Peptidase_M20_dimer"/>
</dbReference>
<keyword evidence="5" id="KW-0170">Cobalt</keyword>
<dbReference type="STRING" id="1302689.RG47T_4637"/>
<dbReference type="InterPro" id="IPR001261">
    <property type="entry name" value="ArgE/DapE_CS"/>
</dbReference>
<comment type="cofactor">
    <cofactor evidence="1">
        <name>Zn(2+)</name>
        <dbReference type="ChEBI" id="CHEBI:29105"/>
    </cofactor>
</comment>
<dbReference type="GO" id="GO:0006526">
    <property type="term" value="P:L-arginine biosynthetic process"/>
    <property type="evidence" value="ECO:0007669"/>
    <property type="project" value="TreeGrafter"/>
</dbReference>
<dbReference type="CDD" id="cd05651">
    <property type="entry name" value="M20_ArgE_DapE-like"/>
    <property type="match status" value="1"/>
</dbReference>
<evidence type="ECO:0000259" key="6">
    <source>
        <dbReference type="Pfam" id="PF07687"/>
    </source>
</evidence>
<evidence type="ECO:0000256" key="2">
    <source>
        <dbReference type="ARBA" id="ARBA00022723"/>
    </source>
</evidence>
<organism evidence="7 8">
    <name type="scientific">Mucilaginibacter polytrichastri</name>
    <dbReference type="NCBI Taxonomy" id="1302689"/>
    <lineage>
        <taxon>Bacteria</taxon>
        <taxon>Pseudomonadati</taxon>
        <taxon>Bacteroidota</taxon>
        <taxon>Sphingobacteriia</taxon>
        <taxon>Sphingobacteriales</taxon>
        <taxon>Sphingobacteriaceae</taxon>
        <taxon>Mucilaginibacter</taxon>
    </lineage>
</organism>
<name>A0A1Q6A569_9SPHI</name>
<evidence type="ECO:0000256" key="1">
    <source>
        <dbReference type="ARBA" id="ARBA00001947"/>
    </source>
</evidence>
<keyword evidence="4" id="KW-0862">Zinc</keyword>
<accession>A0A1Q6A569</accession>
<dbReference type="PROSITE" id="PS00758">
    <property type="entry name" value="ARGE_DAPE_CPG2_1"/>
    <property type="match status" value="1"/>
</dbReference>
<evidence type="ECO:0000256" key="4">
    <source>
        <dbReference type="ARBA" id="ARBA00022833"/>
    </source>
</evidence>
<dbReference type="Pfam" id="PF01546">
    <property type="entry name" value="Peptidase_M20"/>
    <property type="match status" value="1"/>
</dbReference>
<dbReference type="InterPro" id="IPR002933">
    <property type="entry name" value="Peptidase_M20"/>
</dbReference>
<dbReference type="AlphaFoldDB" id="A0A1Q6A569"/>
<dbReference type="RefSeq" id="WP_317041627.1">
    <property type="nucleotide sequence ID" value="NZ_FPAM01000007.1"/>
</dbReference>
<dbReference type="Gene3D" id="3.40.630.10">
    <property type="entry name" value="Zn peptidases"/>
    <property type="match status" value="1"/>
</dbReference>
<reference evidence="7 8" key="1">
    <citation type="submission" date="2016-11" db="EMBL/GenBank/DDBJ databases">
        <title>Whole Genome Sequencing of Mucilaginibacter polytrichastri RG4-7(T) isolated from the moss sample.</title>
        <authorList>
            <person name="Li Y."/>
        </authorList>
    </citation>
    <scope>NUCLEOTIDE SEQUENCE [LARGE SCALE GENOMIC DNA]</scope>
    <source>
        <strain evidence="7 8">RG4-7</strain>
    </source>
</reference>
<keyword evidence="8" id="KW-1185">Reference proteome</keyword>
<evidence type="ECO:0000313" key="7">
    <source>
        <dbReference type="EMBL" id="OKS89155.1"/>
    </source>
</evidence>
<keyword evidence="3" id="KW-0378">Hydrolase</keyword>
<feature type="domain" description="Peptidase M20 dimerisation" evidence="6">
    <location>
        <begin position="187"/>
        <end position="286"/>
    </location>
</feature>
<dbReference type="InterPro" id="IPR036264">
    <property type="entry name" value="Bact_exopeptidase_dim_dom"/>
</dbReference>
<comment type="caution">
    <text evidence="7">The sequence shown here is derived from an EMBL/GenBank/DDBJ whole genome shotgun (WGS) entry which is preliminary data.</text>
</comment>
<dbReference type="Gene3D" id="3.30.70.360">
    <property type="match status" value="1"/>
</dbReference>
<dbReference type="PANTHER" id="PTHR43808">
    <property type="entry name" value="ACETYLORNITHINE DEACETYLASE"/>
    <property type="match status" value="1"/>
</dbReference>
<dbReference type="SUPFAM" id="SSF53187">
    <property type="entry name" value="Zn-dependent exopeptidases"/>
    <property type="match status" value="1"/>
</dbReference>
<proteinExistence type="predicted"/>
<evidence type="ECO:0000313" key="8">
    <source>
        <dbReference type="Proteomes" id="UP000186720"/>
    </source>
</evidence>
<sequence>MIKNVIAKPVISMNKENLPLNSLLFSESVTLLQKLIETPSFSGEESAAADLVQGYLLSYNVKVKRRRNNVWCYNKYFDESKPTILLNSHLDTVKPNEGYTKNPFCPEIIGGKLYGLGSNDAGGCLVSLLATFLHYYSYQGLGFNLCFAATAEEENSGKNGIKSILPALGKLELAIVGEPTLLQMAVAEKGNLVIDCISTGRSGHAAREEGDNAIYKCMKDLEWFRSYQFPQQSKSLSPVKMTITAIKAGLQHNIVPAKCEYTVDIRNDDIFSHEMILETIRKNISSAFTVRPGSLGASAVPLDHPIVKTGIAIGCKTYGSPTTSDQAWLDIPSVKIGPGDSARSHSSDEFVFLEEIKKGISLYIKLLENLPLMLINNPVKYPLNPIAINPNNN</sequence>
<protein>
    <recommendedName>
        <fullName evidence="6">Peptidase M20 dimerisation domain-containing protein</fullName>
    </recommendedName>
</protein>
<keyword evidence="2" id="KW-0479">Metal-binding</keyword>
<dbReference type="Pfam" id="PF07687">
    <property type="entry name" value="M20_dimer"/>
    <property type="match status" value="1"/>
</dbReference>
<gene>
    <name evidence="7" type="ORF">RG47T_4637</name>
</gene>
<evidence type="ECO:0000256" key="3">
    <source>
        <dbReference type="ARBA" id="ARBA00022801"/>
    </source>
</evidence>
<evidence type="ECO:0000256" key="5">
    <source>
        <dbReference type="ARBA" id="ARBA00023285"/>
    </source>
</evidence>